<organism evidence="1 2">
    <name type="scientific">Strongyloides papillosus</name>
    <name type="common">Intestinal threadworm</name>
    <dbReference type="NCBI Taxonomy" id="174720"/>
    <lineage>
        <taxon>Eukaryota</taxon>
        <taxon>Metazoa</taxon>
        <taxon>Ecdysozoa</taxon>
        <taxon>Nematoda</taxon>
        <taxon>Chromadorea</taxon>
        <taxon>Rhabditida</taxon>
        <taxon>Tylenchina</taxon>
        <taxon>Panagrolaimomorpha</taxon>
        <taxon>Strongyloidoidea</taxon>
        <taxon>Strongyloididae</taxon>
        <taxon>Strongyloides</taxon>
    </lineage>
</organism>
<evidence type="ECO:0000313" key="2">
    <source>
        <dbReference type="WBParaSite" id="SPAL_0001104300.1"/>
    </source>
</evidence>
<reference evidence="2" key="1">
    <citation type="submission" date="2017-02" db="UniProtKB">
        <authorList>
            <consortium name="WormBaseParasite"/>
        </authorList>
    </citation>
    <scope>IDENTIFICATION</scope>
</reference>
<evidence type="ECO:0000313" key="1">
    <source>
        <dbReference type="Proteomes" id="UP000046392"/>
    </source>
</evidence>
<dbReference type="AlphaFoldDB" id="A0A0N5BZ47"/>
<protein>
    <submittedName>
        <fullName evidence="2">Transposase</fullName>
    </submittedName>
</protein>
<sequence>STLSALLDNSIHEGICVGDKVETQFMKLSLVFDSGTKQ</sequence>
<accession>A0A0N5BZ47</accession>
<dbReference type="Proteomes" id="UP000046392">
    <property type="component" value="Unplaced"/>
</dbReference>
<proteinExistence type="predicted"/>
<dbReference type="WBParaSite" id="SPAL_0001104300.1">
    <property type="protein sequence ID" value="SPAL_0001104300.1"/>
    <property type="gene ID" value="SPAL_0001104300"/>
</dbReference>
<keyword evidence="1" id="KW-1185">Reference proteome</keyword>
<name>A0A0N5BZ47_STREA</name>